<dbReference type="CDD" id="cd02538">
    <property type="entry name" value="G1P_TT_short"/>
    <property type="match status" value="1"/>
</dbReference>
<dbReference type="NCBIfam" id="TIGR03025">
    <property type="entry name" value="EPS_sugtrans"/>
    <property type="match status" value="1"/>
</dbReference>
<keyword evidence="9" id="KW-0472">Membrane</keyword>
<dbReference type="InterPro" id="IPR029044">
    <property type="entry name" value="Nucleotide-diphossugar_trans"/>
</dbReference>
<evidence type="ECO:0000256" key="3">
    <source>
        <dbReference type="ARBA" id="ARBA00012461"/>
    </source>
</evidence>
<accession>A0A644ZFC9</accession>
<dbReference type="EC" id="2.7.7.24" evidence="3"/>
<dbReference type="SUPFAM" id="SSF53448">
    <property type="entry name" value="Nucleotide-diphospho-sugar transferases"/>
    <property type="match status" value="1"/>
</dbReference>
<reference evidence="12" key="1">
    <citation type="submission" date="2019-08" db="EMBL/GenBank/DDBJ databases">
        <authorList>
            <person name="Kucharzyk K."/>
            <person name="Murdoch R.W."/>
            <person name="Higgins S."/>
            <person name="Loffler F."/>
        </authorList>
    </citation>
    <scope>NUCLEOTIDE SEQUENCE</scope>
</reference>
<dbReference type="NCBIfam" id="TIGR01207">
    <property type="entry name" value="rmlA"/>
    <property type="match status" value="1"/>
</dbReference>
<dbReference type="InterPro" id="IPR017475">
    <property type="entry name" value="EPS_sugar_tfrase"/>
</dbReference>
<keyword evidence="9" id="KW-1133">Transmembrane helix</keyword>
<keyword evidence="6" id="KW-0479">Metal-binding</keyword>
<evidence type="ECO:0000313" key="12">
    <source>
        <dbReference type="EMBL" id="MPM36574.1"/>
    </source>
</evidence>
<gene>
    <name evidence="12" type="primary">glgC_16</name>
    <name evidence="12" type="ORF">SDC9_83173</name>
</gene>
<dbReference type="EMBL" id="VSSQ01007651">
    <property type="protein sequence ID" value="MPM36574.1"/>
    <property type="molecule type" value="Genomic_DNA"/>
</dbReference>
<comment type="similarity">
    <text evidence="2">Belongs to the glucose-1-phosphate thymidylyltransferase family.</text>
</comment>
<keyword evidence="9" id="KW-0812">Transmembrane</keyword>
<evidence type="ECO:0000256" key="5">
    <source>
        <dbReference type="ARBA" id="ARBA00022695"/>
    </source>
</evidence>
<evidence type="ECO:0000256" key="7">
    <source>
        <dbReference type="ARBA" id="ARBA00022842"/>
    </source>
</evidence>
<dbReference type="Pfam" id="PF02397">
    <property type="entry name" value="Bac_transf"/>
    <property type="match status" value="1"/>
</dbReference>
<comment type="caution">
    <text evidence="12">The sequence shown here is derived from an EMBL/GenBank/DDBJ whole genome shotgun (WGS) entry which is preliminary data.</text>
</comment>
<feature type="transmembrane region" description="Helical" evidence="9">
    <location>
        <begin position="227"/>
        <end position="248"/>
    </location>
</feature>
<dbReference type="PANTHER" id="PTHR43532:SF1">
    <property type="entry name" value="GLUCOSE-1-PHOSPHATE THYMIDYLYLTRANSFERASE 1"/>
    <property type="match status" value="1"/>
</dbReference>
<dbReference type="Gene3D" id="3.90.550.10">
    <property type="entry name" value="Spore Coat Polysaccharide Biosynthesis Protein SpsA, Chain A"/>
    <property type="match status" value="1"/>
</dbReference>
<evidence type="ECO:0000256" key="4">
    <source>
        <dbReference type="ARBA" id="ARBA00022679"/>
    </source>
</evidence>
<feature type="transmembrane region" description="Helical" evidence="9">
    <location>
        <begin position="45"/>
        <end position="65"/>
    </location>
</feature>
<dbReference type="GO" id="GO:0046872">
    <property type="term" value="F:metal ion binding"/>
    <property type="evidence" value="ECO:0007669"/>
    <property type="project" value="UniProtKB-KW"/>
</dbReference>
<evidence type="ECO:0000259" key="10">
    <source>
        <dbReference type="Pfam" id="PF00483"/>
    </source>
</evidence>
<protein>
    <recommendedName>
        <fullName evidence="3">glucose-1-phosphate thymidylyltransferase</fullName>
        <ecNumber evidence="3">2.7.7.24</ecNumber>
    </recommendedName>
</protein>
<evidence type="ECO:0000256" key="9">
    <source>
        <dbReference type="SAM" id="Phobius"/>
    </source>
</evidence>
<feature type="transmembrane region" description="Helical" evidence="9">
    <location>
        <begin position="71"/>
        <end position="94"/>
    </location>
</feature>
<feature type="domain" description="Nucleotidyl transferase" evidence="10">
    <location>
        <begin position="462"/>
        <end position="698"/>
    </location>
</feature>
<evidence type="ECO:0000256" key="1">
    <source>
        <dbReference type="ARBA" id="ARBA00001946"/>
    </source>
</evidence>
<proteinExistence type="inferred from homology"/>
<sequence>MLNYYPETDFWFKGFVVFVFLYLVVFLAFASTYRSFNIGTMRYRELIFTYILATFLTNFIFYFILSLTAKQLLPIAPLGWMTLVQWSAGLLLYWGADRLYYALYPARQSVVVCSKDKHEVAVFRKIDSMKERHTICALVTEAQGAEAIKRCMEPYSTVFMGDISRELRLDLTEYCFEHNKRLFVLPTVEDIIFHNAHENIIGDSLVYQCRNNVFSVEQLLIKRLMDIVFSLLGIILTSPIMLVAAVIIKLQDGGPVLFKQVRYTRNYERFTLMKFRSMIVDAEKNGAQFTKPGDDRITPFGRFMRASRIDELPQFFNILSGEMSLVGPRAERIENVDFYCERMPEFRYRMKVKAGLTGYAQIYGKYNTNFEDKLKLDMLYIENCSLMHDLQLLFMTLKVIFMPESTEGFDITNLQDIDQTCEACEEPFAPPVEQSDLDGIAINPASRMASEPTIERSGTRMKGIILAGGRGTRLYPSTKAVSKQLLPIYDKPMIYYPLSVLMLASIKDVLIISTPEDTPVYERLLGSGERLGMRFVYKVQETPRGLADAFLLGEEFIGDDAVCLILGDNVFYGQDLTATLNAAMKRESGATIFGYPVKDARSFGVVEFDEEKRVLGIEEKPEHPKSNYAVPGLYFYDNRVVEIAKHVRPSARGEIEITSVNNAYLTLGDLHVELLGRGMAWLDTGSPEGMLKAAEYVEAVQSRQGFYISCIEEIAWRRGFITTEQLKLLGEELKMTEYGQYLLALAKEGK</sequence>
<dbReference type="InterPro" id="IPR003362">
    <property type="entry name" value="Bact_transf"/>
</dbReference>
<dbReference type="AlphaFoldDB" id="A0A644ZFC9"/>
<evidence type="ECO:0000256" key="8">
    <source>
        <dbReference type="ARBA" id="ARBA00049336"/>
    </source>
</evidence>
<comment type="catalytic activity">
    <reaction evidence="8">
        <text>dTTP + alpha-D-glucose 1-phosphate + H(+) = dTDP-alpha-D-glucose + diphosphate</text>
        <dbReference type="Rhea" id="RHEA:15225"/>
        <dbReference type="ChEBI" id="CHEBI:15378"/>
        <dbReference type="ChEBI" id="CHEBI:33019"/>
        <dbReference type="ChEBI" id="CHEBI:37568"/>
        <dbReference type="ChEBI" id="CHEBI:57477"/>
        <dbReference type="ChEBI" id="CHEBI:58601"/>
        <dbReference type="EC" id="2.7.7.24"/>
    </reaction>
</comment>
<keyword evidence="4 12" id="KW-0808">Transferase</keyword>
<keyword evidence="5 12" id="KW-0548">Nucleotidyltransferase</keyword>
<dbReference type="FunFam" id="3.90.550.10:FF:000023">
    <property type="entry name" value="Glucose-1-phosphate thymidylyltransferase"/>
    <property type="match status" value="1"/>
</dbReference>
<organism evidence="12">
    <name type="scientific">bioreactor metagenome</name>
    <dbReference type="NCBI Taxonomy" id="1076179"/>
    <lineage>
        <taxon>unclassified sequences</taxon>
        <taxon>metagenomes</taxon>
        <taxon>ecological metagenomes</taxon>
    </lineage>
</organism>
<comment type="cofactor">
    <cofactor evidence="1">
        <name>Mg(2+)</name>
        <dbReference type="ChEBI" id="CHEBI:18420"/>
    </cofactor>
</comment>
<dbReference type="GO" id="GO:0008879">
    <property type="term" value="F:glucose-1-phosphate thymidylyltransferase activity"/>
    <property type="evidence" value="ECO:0007669"/>
    <property type="project" value="UniProtKB-EC"/>
</dbReference>
<evidence type="ECO:0000256" key="6">
    <source>
        <dbReference type="ARBA" id="ARBA00022723"/>
    </source>
</evidence>
<feature type="transmembrane region" description="Helical" evidence="9">
    <location>
        <begin position="12"/>
        <end position="33"/>
    </location>
</feature>
<keyword evidence="7" id="KW-0460">Magnesium</keyword>
<evidence type="ECO:0000256" key="2">
    <source>
        <dbReference type="ARBA" id="ARBA00010480"/>
    </source>
</evidence>
<dbReference type="InterPro" id="IPR005835">
    <property type="entry name" value="NTP_transferase_dom"/>
</dbReference>
<dbReference type="InterPro" id="IPR005907">
    <property type="entry name" value="G1P_thy_trans_s"/>
</dbReference>
<name>A0A644ZFC9_9ZZZZ</name>
<dbReference type="Pfam" id="PF00483">
    <property type="entry name" value="NTP_transferase"/>
    <property type="match status" value="1"/>
</dbReference>
<evidence type="ECO:0000259" key="11">
    <source>
        <dbReference type="Pfam" id="PF02397"/>
    </source>
</evidence>
<dbReference type="PANTHER" id="PTHR43532">
    <property type="entry name" value="GLUCOSE-1-PHOSPHATE THYMIDYLYLTRANSFERASE"/>
    <property type="match status" value="1"/>
</dbReference>
<feature type="domain" description="Bacterial sugar transferase" evidence="11">
    <location>
        <begin position="222"/>
        <end position="401"/>
    </location>
</feature>